<dbReference type="AlphaFoldDB" id="C1GNU3"/>
<dbReference type="Pfam" id="PF06747">
    <property type="entry name" value="CHCH"/>
    <property type="match status" value="1"/>
</dbReference>
<dbReference type="GO" id="GO:0045041">
    <property type="term" value="P:protein import into mitochondrial intermembrane space"/>
    <property type="evidence" value="ECO:0007669"/>
    <property type="project" value="InterPro"/>
</dbReference>
<dbReference type="RefSeq" id="XP_002797649.2">
    <property type="nucleotide sequence ID" value="XM_002797603.2"/>
</dbReference>
<keyword evidence="8" id="KW-0653">Protein transport</keyword>
<dbReference type="GO" id="GO:0015035">
    <property type="term" value="F:protein-disulfide reductase activity"/>
    <property type="evidence" value="ECO:0007669"/>
    <property type="project" value="InterPro"/>
</dbReference>
<evidence type="ECO:0000256" key="5">
    <source>
        <dbReference type="ARBA" id="ARBA00022448"/>
    </source>
</evidence>
<dbReference type="InterPro" id="IPR010625">
    <property type="entry name" value="CHCH"/>
</dbReference>
<evidence type="ECO:0000256" key="17">
    <source>
        <dbReference type="ARBA" id="ARBA00023284"/>
    </source>
</evidence>
<evidence type="ECO:0000259" key="21">
    <source>
        <dbReference type="Pfam" id="PF06747"/>
    </source>
</evidence>
<dbReference type="GO" id="GO:0005743">
    <property type="term" value="C:mitochondrial inner membrane"/>
    <property type="evidence" value="ECO:0007669"/>
    <property type="project" value="UniProtKB-SubCell"/>
</dbReference>
<evidence type="ECO:0000256" key="10">
    <source>
        <dbReference type="ARBA" id="ARBA00022968"/>
    </source>
</evidence>
<dbReference type="Gene3D" id="1.10.287.2900">
    <property type="match status" value="1"/>
</dbReference>
<accession>C1GNU3</accession>
<dbReference type="eggNOG" id="KOG4149">
    <property type="taxonomic scope" value="Eukaryota"/>
</dbReference>
<evidence type="ECO:0000256" key="4">
    <source>
        <dbReference type="ARBA" id="ARBA00013714"/>
    </source>
</evidence>
<keyword evidence="17" id="KW-0676">Redox-active center</keyword>
<keyword evidence="15" id="KW-0472">Membrane</keyword>
<dbReference type="PROSITE" id="PS51808">
    <property type="entry name" value="CHCH"/>
    <property type="match status" value="1"/>
</dbReference>
<dbReference type="InterPro" id="IPR039289">
    <property type="entry name" value="CHCHD4"/>
</dbReference>
<proteinExistence type="predicted"/>
<evidence type="ECO:0000256" key="16">
    <source>
        <dbReference type="ARBA" id="ARBA00023157"/>
    </source>
</evidence>
<comment type="subcellular location">
    <subcellularLocation>
        <location evidence="3">Mitochondrion inner membrane</location>
        <topology evidence="3">Single-pass type II membrane protein</topology>
        <orientation evidence="3">Intermembrane side</orientation>
    </subcellularLocation>
</comment>
<dbReference type="Proteomes" id="UP000002059">
    <property type="component" value="Partially assembled WGS sequence"/>
</dbReference>
<evidence type="ECO:0000256" key="9">
    <source>
        <dbReference type="ARBA" id="ARBA00022946"/>
    </source>
</evidence>
<evidence type="ECO:0000256" key="20">
    <source>
        <dbReference type="SAM" id="MobiDB-lite"/>
    </source>
</evidence>
<dbReference type="HOGENOM" id="CLU_054990_0_0_1"/>
<keyword evidence="14" id="KW-0496">Mitochondrion</keyword>
<keyword evidence="7" id="KW-0999">Mitochondrion inner membrane</keyword>
<evidence type="ECO:0000256" key="1">
    <source>
        <dbReference type="ARBA" id="ARBA00001947"/>
    </source>
</evidence>
<dbReference type="VEuPathDB" id="FungiDB:PAAG_00188"/>
<evidence type="ECO:0000313" key="22">
    <source>
        <dbReference type="EMBL" id="EEH35865.2"/>
    </source>
</evidence>
<feature type="region of interest" description="Disordered" evidence="20">
    <location>
        <begin position="1"/>
        <end position="43"/>
    </location>
</feature>
<evidence type="ECO:0000256" key="18">
    <source>
        <dbReference type="ARBA" id="ARBA00024980"/>
    </source>
</evidence>
<keyword evidence="12" id="KW-0560">Oxidoreductase</keyword>
<evidence type="ECO:0000256" key="15">
    <source>
        <dbReference type="ARBA" id="ARBA00023136"/>
    </source>
</evidence>
<gene>
    <name evidence="22" type="ORF">PAAG_00188</name>
</gene>
<feature type="compositionally biased region" description="Low complexity" evidence="20">
    <location>
        <begin position="1"/>
        <end position="16"/>
    </location>
</feature>
<name>C1GNU3_PARBA</name>
<comment type="function">
    <text evidence="18">Required for the import and folding of small cysteine-containing proteins (small Tim) in the mitochondrial intermembrane space (IMS). Forms a redox cycle with ERV1 that involves a disulfide relay system. Precursor proteins to be imported into the IMS are translocated in their reduced form into the mitochondria. The oxidized form of MIA40 forms a transient intermolecular disulfide bridge with the reduced precursor protein, resulting in oxidation of the precursor protein that now contains an intramolecular disulfide bond and is able to undergo folding in the IMS.</text>
</comment>
<evidence type="ECO:0000256" key="2">
    <source>
        <dbReference type="ARBA" id="ARBA00001973"/>
    </source>
</evidence>
<evidence type="ECO:0000256" key="19">
    <source>
        <dbReference type="ARBA" id="ARBA00033150"/>
    </source>
</evidence>
<feature type="region of interest" description="Disordered" evidence="20">
    <location>
        <begin position="77"/>
        <end position="186"/>
    </location>
</feature>
<evidence type="ECO:0000313" key="23">
    <source>
        <dbReference type="Proteomes" id="UP000002059"/>
    </source>
</evidence>
<evidence type="ECO:0000256" key="6">
    <source>
        <dbReference type="ARBA" id="ARBA00022692"/>
    </source>
</evidence>
<keyword evidence="5" id="KW-0813">Transport</keyword>
<evidence type="ECO:0000256" key="13">
    <source>
        <dbReference type="ARBA" id="ARBA00023010"/>
    </source>
</evidence>
<evidence type="ECO:0000256" key="3">
    <source>
        <dbReference type="ARBA" id="ARBA00004164"/>
    </source>
</evidence>
<keyword evidence="10" id="KW-0735">Signal-anchor</keyword>
<dbReference type="PANTHER" id="PTHR21622">
    <property type="entry name" value="COILED-COIL-HELIX-COILED-COIL-HELIX DOMAIN CONTAINING 4"/>
    <property type="match status" value="1"/>
</dbReference>
<feature type="compositionally biased region" description="Low complexity" evidence="20">
    <location>
        <begin position="123"/>
        <end position="136"/>
    </location>
</feature>
<dbReference type="FunFam" id="1.10.287.2900:FF:000002">
    <property type="entry name" value="Mitochondrial intermembrane space import and assembly protein"/>
    <property type="match status" value="1"/>
</dbReference>
<protein>
    <recommendedName>
        <fullName evidence="4">Mitochondrial intermembrane space import and assembly protein 40</fullName>
    </recommendedName>
    <alternativeName>
        <fullName evidence="19">Mitochondrial import inner membrane translocase TIM40</fullName>
    </alternativeName>
</protein>
<comment type="cofactor">
    <cofactor evidence="1">
        <name>Zn(2+)</name>
        <dbReference type="ChEBI" id="CHEBI:29105"/>
    </cofactor>
</comment>
<evidence type="ECO:0000256" key="7">
    <source>
        <dbReference type="ARBA" id="ARBA00022792"/>
    </source>
</evidence>
<organism evidence="22 23">
    <name type="scientific">Paracoccidioides lutzii (strain ATCC MYA-826 / Pb01)</name>
    <name type="common">Paracoccidioides brasiliensis</name>
    <dbReference type="NCBI Taxonomy" id="502779"/>
    <lineage>
        <taxon>Eukaryota</taxon>
        <taxon>Fungi</taxon>
        <taxon>Dikarya</taxon>
        <taxon>Ascomycota</taxon>
        <taxon>Pezizomycotina</taxon>
        <taxon>Eurotiomycetes</taxon>
        <taxon>Eurotiomycetidae</taxon>
        <taxon>Onygenales</taxon>
        <taxon>Ajellomycetaceae</taxon>
        <taxon>Paracoccidioides</taxon>
    </lineage>
</organism>
<feature type="region of interest" description="Disordered" evidence="20">
    <location>
        <begin position="235"/>
        <end position="314"/>
    </location>
</feature>
<evidence type="ECO:0000256" key="8">
    <source>
        <dbReference type="ARBA" id="ARBA00022927"/>
    </source>
</evidence>
<dbReference type="OMA" id="PRSWKNT"/>
<evidence type="ECO:0000256" key="14">
    <source>
        <dbReference type="ARBA" id="ARBA00023128"/>
    </source>
</evidence>
<dbReference type="GeneID" id="9101227"/>
<keyword evidence="9" id="KW-0809">Transit peptide</keyword>
<keyword evidence="23" id="KW-1185">Reference proteome</keyword>
<dbReference type="PANTHER" id="PTHR21622:SF0">
    <property type="entry name" value="COILED-COIL-HELIX-COILED-COIL-HELIX DOMAIN CONTAINING 4"/>
    <property type="match status" value="1"/>
</dbReference>
<feature type="compositionally biased region" description="Low complexity" evidence="20">
    <location>
        <begin position="252"/>
        <end position="261"/>
    </location>
</feature>
<feature type="domain" description="CHCH" evidence="21">
    <location>
        <begin position="197"/>
        <end position="233"/>
    </location>
</feature>
<dbReference type="OrthoDB" id="7481291at2759"/>
<evidence type="ECO:0000256" key="11">
    <source>
        <dbReference type="ARBA" id="ARBA00022989"/>
    </source>
</evidence>
<keyword evidence="13" id="KW-0811">Translocation</keyword>
<keyword evidence="11" id="KW-1133">Transmembrane helix</keyword>
<dbReference type="STRING" id="502779.C1GNU3"/>
<keyword evidence="6" id="KW-0812">Transmembrane</keyword>
<sequence>MFRSASRSVLRASSSAPTPRHIRLAQARRYISSDSPAPSRKPRSWKGTVLRWALAAGAVYYYNTSSVFAEEPSFSLRHTSSAPKENEDDSSLPTLESITAAKKAKARSKKSTAPPADRSTATPSSPFSSSSSSSSPAEYSDLSAAADIEASPSQSTPTLLTPGELEEEASSEGAFNPETGEINWDCPCLGGMAHGPCGEEFRAAFSCFVYSTEEPKGMDCIEKFEGMQNCFRQHPELYPTETDEEEVDAQLAEESAPSGSEPSREASKSTPPPPAAKEEAKPAATTTTTTTTTPSAPSGEKAKVAKKPTTPTSS</sequence>
<dbReference type="GO" id="GO:0005758">
    <property type="term" value="C:mitochondrial intermembrane space"/>
    <property type="evidence" value="ECO:0007669"/>
    <property type="project" value="TreeGrafter"/>
</dbReference>
<comment type="cofactor">
    <cofactor evidence="2">
        <name>Cu(2+)</name>
        <dbReference type="ChEBI" id="CHEBI:29036"/>
    </cofactor>
</comment>
<dbReference type="KEGG" id="pbl:PAAG_00188"/>
<reference evidence="22 23" key="1">
    <citation type="journal article" date="2011" name="PLoS Genet.">
        <title>Comparative genomic analysis of human fungal pathogens causing paracoccidioidomycosis.</title>
        <authorList>
            <person name="Desjardins C.A."/>
            <person name="Champion M.D."/>
            <person name="Holder J.W."/>
            <person name="Muszewska A."/>
            <person name="Goldberg J."/>
            <person name="Bailao A.M."/>
            <person name="Brigido M.M."/>
            <person name="Ferreira M.E."/>
            <person name="Garcia A.M."/>
            <person name="Grynberg M."/>
            <person name="Gujja S."/>
            <person name="Heiman D.I."/>
            <person name="Henn M.R."/>
            <person name="Kodira C.D."/>
            <person name="Leon-Narvaez H."/>
            <person name="Longo L.V."/>
            <person name="Ma L.J."/>
            <person name="Malavazi I."/>
            <person name="Matsuo A.L."/>
            <person name="Morais F.V."/>
            <person name="Pereira M."/>
            <person name="Rodriguez-Brito S."/>
            <person name="Sakthikumar S."/>
            <person name="Salem-Izacc S.M."/>
            <person name="Sykes S.M."/>
            <person name="Teixeira M.M."/>
            <person name="Vallejo M.C."/>
            <person name="Walter M.E."/>
            <person name="Yandava C."/>
            <person name="Young S."/>
            <person name="Zeng Q."/>
            <person name="Zucker J."/>
            <person name="Felipe M.S."/>
            <person name="Goldman G.H."/>
            <person name="Haas B.J."/>
            <person name="McEwen J.G."/>
            <person name="Nino-Vega G."/>
            <person name="Puccia R."/>
            <person name="San-Blas G."/>
            <person name="Soares C.M."/>
            <person name="Birren B.W."/>
            <person name="Cuomo C.A."/>
        </authorList>
    </citation>
    <scope>NUCLEOTIDE SEQUENCE [LARGE SCALE GENOMIC DNA]</scope>
    <source>
        <strain evidence="23">ATCC MYA-826 / Pb01</strain>
    </source>
</reference>
<evidence type="ECO:0000256" key="12">
    <source>
        <dbReference type="ARBA" id="ARBA00023002"/>
    </source>
</evidence>
<keyword evidence="16" id="KW-1015">Disulfide bond</keyword>
<feature type="compositionally biased region" description="Low complexity" evidence="20">
    <location>
        <begin position="282"/>
        <end position="297"/>
    </location>
</feature>
<dbReference type="EMBL" id="KN293992">
    <property type="protein sequence ID" value="EEH35865.2"/>
    <property type="molecule type" value="Genomic_DNA"/>
</dbReference>